<feature type="region of interest" description="Disordered" evidence="1">
    <location>
        <begin position="193"/>
        <end position="237"/>
    </location>
</feature>
<dbReference type="EMBL" id="CACRZD030000018">
    <property type="protein sequence ID" value="CAA6673414.1"/>
    <property type="molecule type" value="Genomic_DNA"/>
</dbReference>
<dbReference type="InterPro" id="IPR040115">
    <property type="entry name" value="Lnp"/>
</dbReference>
<dbReference type="AlphaFoldDB" id="A0A7I8JTI0"/>
<gene>
    <name evidence="4" type="ORF">SI7747_18019831</name>
</gene>
<proteinExistence type="predicted"/>
<dbReference type="Pfam" id="PF10058">
    <property type="entry name" value="Zn_ribbon_10"/>
    <property type="match status" value="1"/>
</dbReference>
<keyword evidence="2" id="KW-0812">Transmembrane</keyword>
<dbReference type="GO" id="GO:0071782">
    <property type="term" value="C:endoplasmic reticulum tubular network"/>
    <property type="evidence" value="ECO:0007669"/>
    <property type="project" value="TreeGrafter"/>
</dbReference>
<organism evidence="4">
    <name type="scientific">Spirodela intermedia</name>
    <name type="common">Intermediate duckweed</name>
    <dbReference type="NCBI Taxonomy" id="51605"/>
    <lineage>
        <taxon>Eukaryota</taxon>
        <taxon>Viridiplantae</taxon>
        <taxon>Streptophyta</taxon>
        <taxon>Embryophyta</taxon>
        <taxon>Tracheophyta</taxon>
        <taxon>Spermatophyta</taxon>
        <taxon>Magnoliopsida</taxon>
        <taxon>Liliopsida</taxon>
        <taxon>Araceae</taxon>
        <taxon>Lemnoideae</taxon>
        <taxon>Spirodela</taxon>
    </lineage>
</organism>
<feature type="transmembrane region" description="Helical" evidence="2">
    <location>
        <begin position="115"/>
        <end position="135"/>
    </location>
</feature>
<feature type="transmembrane region" description="Helical" evidence="2">
    <location>
        <begin position="74"/>
        <end position="95"/>
    </location>
</feature>
<sequence>MSEEARGDGDAAGPSGGKNPSSSSAPRKGFLSRMWNAIFRRRGDDYEKKLQYLSKEEASVHARMKKRAHRWRTTARNIVLFSVAFEVAAIAYAVIKTRPPGLSWQMRATCVLPIFALPALSFALYSILGSLTRMLDRKDQKTLERLRIERQAKIDELKERTNFYATQELIQRYDLDPAAKAAAATVLASKLGRIPEGRPQGSQSGSIRRAEEQETSPHEKSKPRRRRHGGAVHGRDLPRRRRCCRRRRCPTPPPGQRVVEHYRSTIGDNDGGWLARIAAMLVGEDPAQSYALICGNCRRHNGLARKEDFPYITYFCPHCHALNGPRQAEEQEPGDLVSADDGVARSAGSGTSIIKGEPPAGEEEKPASGAGGSGESEQVNKTNETLSLSLSLFPYPFI</sequence>
<dbReference type="InterPro" id="IPR019273">
    <property type="entry name" value="Lunapark_Znf"/>
</dbReference>
<name>A0A7I8JTI0_SPIIN</name>
<keyword evidence="5" id="KW-1185">Reference proteome</keyword>
<dbReference type="PANTHER" id="PTHR22166:SF12">
    <property type="entry name" value="ENDOPLASMIC RETICULUM JUNCTION FORMATION PROTEIN LUNAPARK"/>
    <property type="match status" value="1"/>
</dbReference>
<evidence type="ECO:0000313" key="4">
    <source>
        <dbReference type="EMBL" id="CAA2634420.1"/>
    </source>
</evidence>
<feature type="compositionally biased region" description="Basic and acidic residues" evidence="1">
    <location>
        <begin position="208"/>
        <end position="220"/>
    </location>
</feature>
<dbReference type="EMBL" id="LR743605">
    <property type="protein sequence ID" value="CAA2634420.1"/>
    <property type="molecule type" value="Genomic_DNA"/>
</dbReference>
<dbReference type="GO" id="GO:0071786">
    <property type="term" value="P:endoplasmic reticulum tubular network organization"/>
    <property type="evidence" value="ECO:0007669"/>
    <property type="project" value="InterPro"/>
</dbReference>
<evidence type="ECO:0000256" key="2">
    <source>
        <dbReference type="SAM" id="Phobius"/>
    </source>
</evidence>
<keyword evidence="2" id="KW-1133">Transmembrane helix</keyword>
<feature type="domain" description="Lunapark zinc ribbon" evidence="3">
    <location>
        <begin position="273"/>
        <end position="323"/>
    </location>
</feature>
<feature type="compositionally biased region" description="Basic residues" evidence="1">
    <location>
        <begin position="221"/>
        <end position="230"/>
    </location>
</feature>
<evidence type="ECO:0000313" key="5">
    <source>
        <dbReference type="Proteomes" id="UP001189122"/>
    </source>
</evidence>
<evidence type="ECO:0000259" key="3">
    <source>
        <dbReference type="Pfam" id="PF10058"/>
    </source>
</evidence>
<feature type="region of interest" description="Disordered" evidence="1">
    <location>
        <begin position="326"/>
        <end position="382"/>
    </location>
</feature>
<evidence type="ECO:0000256" key="1">
    <source>
        <dbReference type="SAM" id="MobiDB-lite"/>
    </source>
</evidence>
<reference evidence="4 5" key="1">
    <citation type="submission" date="2019-12" db="EMBL/GenBank/DDBJ databases">
        <authorList>
            <person name="Scholz U."/>
            <person name="Mascher M."/>
            <person name="Fiebig A."/>
        </authorList>
    </citation>
    <scope>NUCLEOTIDE SEQUENCE</scope>
</reference>
<keyword evidence="2" id="KW-0472">Membrane</keyword>
<dbReference type="PANTHER" id="PTHR22166">
    <property type="entry name" value="ENDOPLASMIC RETICULUM JUNCTION FORMATION PROTEIN LUNAPARK"/>
    <property type="match status" value="1"/>
</dbReference>
<dbReference type="Proteomes" id="UP001189122">
    <property type="component" value="Unassembled WGS sequence"/>
</dbReference>
<accession>A0A7I8JTI0</accession>
<feature type="compositionally biased region" description="Low complexity" evidence="1">
    <location>
        <begin position="11"/>
        <end position="26"/>
    </location>
</feature>
<protein>
    <recommendedName>
        <fullName evidence="3">Lunapark zinc ribbon domain-containing protein</fullName>
    </recommendedName>
</protein>
<feature type="region of interest" description="Disordered" evidence="1">
    <location>
        <begin position="1"/>
        <end position="28"/>
    </location>
</feature>